<protein>
    <submittedName>
        <fullName evidence="1">Uncharacterized protein</fullName>
    </submittedName>
</protein>
<gene>
    <name evidence="1" type="ORF">JOB18_034231</name>
</gene>
<name>A0AAV6QAB7_SOLSE</name>
<dbReference type="EMBL" id="JAGKHQ010000018">
    <property type="protein sequence ID" value="KAG7486583.1"/>
    <property type="molecule type" value="Genomic_DNA"/>
</dbReference>
<dbReference type="AlphaFoldDB" id="A0AAV6QAB7"/>
<evidence type="ECO:0000313" key="1">
    <source>
        <dbReference type="EMBL" id="KAG7486583.1"/>
    </source>
</evidence>
<keyword evidence="2" id="KW-1185">Reference proteome</keyword>
<dbReference type="Proteomes" id="UP000693946">
    <property type="component" value="Linkage Group LG6"/>
</dbReference>
<comment type="caution">
    <text evidence="1">The sequence shown here is derived from an EMBL/GenBank/DDBJ whole genome shotgun (WGS) entry which is preliminary data.</text>
</comment>
<proteinExistence type="predicted"/>
<sequence>MTGSCNPQTEPSNDFPPEKAMCFFDVEKNWRSLNAPSTCRSAQSERLLNDLCGVCVSMKPLYQAAINQRSTTVLPVWPCSHSQQVHMANWLLEATLLEPPLY</sequence>
<accession>A0AAV6QAB7</accession>
<evidence type="ECO:0000313" key="2">
    <source>
        <dbReference type="Proteomes" id="UP000693946"/>
    </source>
</evidence>
<organism evidence="1 2">
    <name type="scientific">Solea senegalensis</name>
    <name type="common">Senegalese sole</name>
    <dbReference type="NCBI Taxonomy" id="28829"/>
    <lineage>
        <taxon>Eukaryota</taxon>
        <taxon>Metazoa</taxon>
        <taxon>Chordata</taxon>
        <taxon>Craniata</taxon>
        <taxon>Vertebrata</taxon>
        <taxon>Euteleostomi</taxon>
        <taxon>Actinopterygii</taxon>
        <taxon>Neopterygii</taxon>
        <taxon>Teleostei</taxon>
        <taxon>Neoteleostei</taxon>
        <taxon>Acanthomorphata</taxon>
        <taxon>Carangaria</taxon>
        <taxon>Pleuronectiformes</taxon>
        <taxon>Pleuronectoidei</taxon>
        <taxon>Soleidae</taxon>
        <taxon>Solea</taxon>
    </lineage>
</organism>
<reference evidence="1 2" key="1">
    <citation type="journal article" date="2021" name="Sci. Rep.">
        <title>Chromosome anchoring in Senegalese sole (Solea senegalensis) reveals sex-associated markers and genome rearrangements in flatfish.</title>
        <authorList>
            <person name="Guerrero-Cozar I."/>
            <person name="Gomez-Garrido J."/>
            <person name="Berbel C."/>
            <person name="Martinez-Blanch J.F."/>
            <person name="Alioto T."/>
            <person name="Claros M.G."/>
            <person name="Gagnaire P.A."/>
            <person name="Manchado M."/>
        </authorList>
    </citation>
    <scope>NUCLEOTIDE SEQUENCE [LARGE SCALE GENOMIC DNA]</scope>
    <source>
        <strain evidence="1">Sse05_10M</strain>
    </source>
</reference>